<dbReference type="EMBL" id="OU594948">
    <property type="protein sequence ID" value="CAG9293247.1"/>
    <property type="molecule type" value="Genomic_DNA"/>
</dbReference>
<proteinExistence type="predicted"/>
<evidence type="ECO:0000313" key="1">
    <source>
        <dbReference type="EMBL" id="CAG9293247.1"/>
    </source>
</evidence>
<name>A0A8J9XCP0_PHATR</name>
<gene>
    <name evidence="1" type="ORF">PTTT1_LOCUS50930</name>
</gene>
<organism evidence="1">
    <name type="scientific">Phaeodactylum tricornutum</name>
    <name type="common">Diatom</name>
    <dbReference type="NCBI Taxonomy" id="2850"/>
    <lineage>
        <taxon>Eukaryota</taxon>
        <taxon>Sar</taxon>
        <taxon>Stramenopiles</taxon>
        <taxon>Ochrophyta</taxon>
        <taxon>Bacillariophyta</taxon>
        <taxon>Bacillariophyceae</taxon>
        <taxon>Bacillariophycidae</taxon>
        <taxon>Naviculales</taxon>
        <taxon>Phaeodactylaceae</taxon>
        <taxon>Phaeodactylum</taxon>
    </lineage>
</organism>
<dbReference type="AlphaFoldDB" id="A0A8J9XCP0"/>
<dbReference type="Proteomes" id="UP000836788">
    <property type="component" value="Chromosome 7"/>
</dbReference>
<sequence>MPSTTSNNASEFGVYANLSSYKYEGDMKTQSANRGGDANDMTVYKHYSKMSIRNTGSDADSTDDDDDDECSVPCNGHVYAKNIEPVYGFPTEEKLGEMVVSLPQPIDGQLLSNRKAFAPCQEPEKLTKVLMESKHGFLGRRTSIRVADSNGQPFAGGVHLKAFQHNIFRNSFLLRTARKTPVALCIQQRPAGPQIYHIYGTRPVHSNDVSRPVKERGVNYYLWFRFEEGGHRLDDRSISAWTGKEFVPIWKLVAACYHVDMDDSQPIKLNEIMIQGIEEDRALATLVKNERWEVTMAPGVDTALVFCVGAILEDSIVL</sequence>
<reference evidence="1" key="1">
    <citation type="submission" date="2022-02" db="EMBL/GenBank/DDBJ databases">
        <authorList>
            <person name="Giguere J D."/>
        </authorList>
    </citation>
    <scope>NUCLEOTIDE SEQUENCE</scope>
    <source>
        <strain evidence="1">CCAP 1055/1</strain>
    </source>
</reference>
<protein>
    <submittedName>
        <fullName evidence="1">Uncharacterized protein</fullName>
    </submittedName>
</protein>
<accession>A0A8J9XCP0</accession>